<evidence type="ECO:0000256" key="5">
    <source>
        <dbReference type="ARBA" id="ARBA00022989"/>
    </source>
</evidence>
<keyword evidence="2 9" id="KW-0997">Cell inner membrane</keyword>
<dbReference type="Proteomes" id="UP000321201">
    <property type="component" value="Unassembled WGS sequence"/>
</dbReference>
<dbReference type="SUPFAM" id="SSF64383">
    <property type="entry name" value="Cell-division protein ZipA, C-terminal domain"/>
    <property type="match status" value="1"/>
</dbReference>
<dbReference type="Gene3D" id="3.30.1400.10">
    <property type="entry name" value="ZipA, C-terminal FtsZ-binding domain"/>
    <property type="match status" value="1"/>
</dbReference>
<evidence type="ECO:0000313" key="13">
    <source>
        <dbReference type="EMBL" id="TXF13680.1"/>
    </source>
</evidence>
<dbReference type="PANTHER" id="PTHR38685">
    <property type="entry name" value="CELL DIVISION PROTEIN ZIPA"/>
    <property type="match status" value="1"/>
</dbReference>
<evidence type="ECO:0000256" key="9">
    <source>
        <dbReference type="RuleBase" id="RU003613"/>
    </source>
</evidence>
<protein>
    <recommendedName>
        <fullName evidence="8">Cell division protein ZipA</fullName>
    </recommendedName>
</protein>
<reference evidence="13 14" key="1">
    <citation type="submission" date="2019-08" db="EMBL/GenBank/DDBJ databases">
        <title>Pelomicrobium methylotrophicum gen. nov., sp. nov. a moderately thermophilic, facultatively anaerobic, lithoautotrophic and methylotrophic bacterium isolated from a terrestrial mud volcano.</title>
        <authorList>
            <person name="Slobodkina G.B."/>
            <person name="Merkel A.Y."/>
            <person name="Slobodkin A.I."/>
        </authorList>
    </citation>
    <scope>NUCLEOTIDE SEQUENCE [LARGE SCALE GENOMIC DNA]</scope>
    <source>
        <strain evidence="13 14">SM250</strain>
    </source>
</reference>
<dbReference type="InterPro" id="IPR011919">
    <property type="entry name" value="Cell_div_ZipA"/>
</dbReference>
<keyword evidence="6 9" id="KW-0472">Membrane</keyword>
<evidence type="ECO:0000256" key="1">
    <source>
        <dbReference type="ARBA" id="ARBA00022475"/>
    </source>
</evidence>
<dbReference type="GO" id="GO:0005886">
    <property type="term" value="C:plasma membrane"/>
    <property type="evidence" value="ECO:0007669"/>
    <property type="project" value="UniProtKB-SubCell"/>
</dbReference>
<feature type="transmembrane region" description="Helical" evidence="11">
    <location>
        <begin position="6"/>
        <end position="25"/>
    </location>
</feature>
<keyword evidence="14" id="KW-1185">Reference proteome</keyword>
<dbReference type="InParanoid" id="A0A5C7EQB1"/>
<feature type="compositionally biased region" description="Basic and acidic residues" evidence="10">
    <location>
        <begin position="57"/>
        <end position="77"/>
    </location>
</feature>
<dbReference type="OrthoDB" id="5295341at2"/>
<dbReference type="AlphaFoldDB" id="A0A5C7EQB1"/>
<comment type="subcellular location">
    <subcellularLocation>
        <location evidence="9">Cell inner membrane</location>
        <topology evidence="9">Single-pass type I membrane protein</topology>
    </subcellularLocation>
</comment>
<keyword evidence="5 11" id="KW-1133">Transmembrane helix</keyword>
<accession>A0A5C7EQB1</accession>
<proteinExistence type="inferred from homology"/>
<evidence type="ECO:0000256" key="4">
    <source>
        <dbReference type="ARBA" id="ARBA00022692"/>
    </source>
</evidence>
<evidence type="ECO:0000256" key="10">
    <source>
        <dbReference type="SAM" id="MobiDB-lite"/>
    </source>
</evidence>
<feature type="region of interest" description="Disordered" evidence="10">
    <location>
        <begin position="57"/>
        <end position="83"/>
    </location>
</feature>
<dbReference type="SMART" id="SM00771">
    <property type="entry name" value="ZipA_C"/>
    <property type="match status" value="1"/>
</dbReference>
<dbReference type="PANTHER" id="PTHR38685:SF1">
    <property type="entry name" value="CELL DIVISION PROTEIN ZIPA"/>
    <property type="match status" value="1"/>
</dbReference>
<comment type="caution">
    <text evidence="13">The sequence shown here is derived from an EMBL/GenBank/DDBJ whole genome shotgun (WGS) entry which is preliminary data.</text>
</comment>
<evidence type="ECO:0000256" key="6">
    <source>
        <dbReference type="ARBA" id="ARBA00023136"/>
    </source>
</evidence>
<dbReference type="InterPro" id="IPR036765">
    <property type="entry name" value="ZipA_FtsZ-bd_C_sf"/>
</dbReference>
<evidence type="ECO:0000259" key="12">
    <source>
        <dbReference type="SMART" id="SM00771"/>
    </source>
</evidence>
<organism evidence="13 14">
    <name type="scientific">Pelomicrobium methylotrophicum</name>
    <dbReference type="NCBI Taxonomy" id="2602750"/>
    <lineage>
        <taxon>Bacteria</taxon>
        <taxon>Pseudomonadati</taxon>
        <taxon>Pseudomonadota</taxon>
        <taxon>Hydrogenophilia</taxon>
        <taxon>Hydrogenophilia incertae sedis</taxon>
        <taxon>Pelomicrobium</taxon>
    </lineage>
</organism>
<dbReference type="Pfam" id="PF04354">
    <property type="entry name" value="ZipA_C"/>
    <property type="match status" value="1"/>
</dbReference>
<keyword evidence="4 9" id="KW-0812">Transmembrane</keyword>
<evidence type="ECO:0000256" key="2">
    <source>
        <dbReference type="ARBA" id="ARBA00022519"/>
    </source>
</evidence>
<evidence type="ECO:0000256" key="11">
    <source>
        <dbReference type="SAM" id="Phobius"/>
    </source>
</evidence>
<feature type="domain" description="ZipA C-terminal FtsZ-binding" evidence="12">
    <location>
        <begin position="209"/>
        <end position="335"/>
    </location>
</feature>
<dbReference type="RefSeq" id="WP_147798266.1">
    <property type="nucleotide sequence ID" value="NZ_VPFL01000001.1"/>
</dbReference>
<keyword evidence="7 8" id="KW-0131">Cell cycle</keyword>
<dbReference type="InterPro" id="IPR007449">
    <property type="entry name" value="ZipA_FtsZ-bd_C"/>
</dbReference>
<dbReference type="GO" id="GO:0032153">
    <property type="term" value="C:cell division site"/>
    <property type="evidence" value="ECO:0007669"/>
    <property type="project" value="TreeGrafter"/>
</dbReference>
<sequence length="359" mass="39283">MSELQLGLLVIGALVVAGVYVFNLLQQRQLRRRAERAFGNQHEDVLLKADQLREPATRVEPRLERASAPELKDEPKLEPLGSPETSARWLRADIDFVAELTFPVPVEPVALAPLLQRKAEFGKPVSISGHDPQAGAWKEIHLGSAGRYTRVRAALQLCNRDGAVSEVMLRGFRDAVQALAKALGARLEMPDPDEAAVHAALLDQFCAEVDVVIGINVMSPDQRRFHGAKIKALAESNGLRLGSDGRFALLDERGEVLFKVADVKSVPFRADTLSQISAEGLTLELDIPRVADAEGAFRQMVQLARTFATTLGGVMVDDNRVPLTEGGLEKIRLEIARLQAVMRAREIPAGSEQALRLFS</sequence>
<evidence type="ECO:0000256" key="3">
    <source>
        <dbReference type="ARBA" id="ARBA00022618"/>
    </source>
</evidence>
<evidence type="ECO:0000256" key="8">
    <source>
        <dbReference type="RuleBase" id="RU003612"/>
    </source>
</evidence>
<evidence type="ECO:0000256" key="7">
    <source>
        <dbReference type="ARBA" id="ARBA00023306"/>
    </source>
</evidence>
<gene>
    <name evidence="13" type="ORF">FR698_00785</name>
</gene>
<dbReference type="EMBL" id="VPFL01000001">
    <property type="protein sequence ID" value="TXF13680.1"/>
    <property type="molecule type" value="Genomic_DNA"/>
</dbReference>
<keyword evidence="1 9" id="KW-1003">Cell membrane</keyword>
<dbReference type="GO" id="GO:0000917">
    <property type="term" value="P:division septum assembly"/>
    <property type="evidence" value="ECO:0007669"/>
    <property type="project" value="TreeGrafter"/>
</dbReference>
<name>A0A5C7EQB1_9PROT</name>
<comment type="similarity">
    <text evidence="8">Belongs to the ZipA family.</text>
</comment>
<evidence type="ECO:0000313" key="14">
    <source>
        <dbReference type="Proteomes" id="UP000321201"/>
    </source>
</evidence>
<keyword evidence="3 8" id="KW-0132">Cell division</keyword>
<comment type="function">
    <text evidence="8">Essential cell division protein that stabilizes the FtsZ protofilaments by cross-linking them and that serves as a cytoplasmic membrane anchor for the Z ring. Also required for the recruitment to the septal ring of downstream cell division proteins.</text>
</comment>